<gene>
    <name evidence="1" type="ORF">ACFFTR_43005</name>
</gene>
<dbReference type="EMBL" id="JBHMCA010000069">
    <property type="protein sequence ID" value="MFB9449888.1"/>
    <property type="molecule type" value="Genomic_DNA"/>
</dbReference>
<dbReference type="InterPro" id="IPR029068">
    <property type="entry name" value="Glyas_Bleomycin-R_OHBP_Dase"/>
</dbReference>
<reference evidence="1 2" key="1">
    <citation type="submission" date="2024-09" db="EMBL/GenBank/DDBJ databases">
        <authorList>
            <person name="Sun Q."/>
            <person name="Mori K."/>
        </authorList>
    </citation>
    <scope>NUCLEOTIDE SEQUENCE [LARGE SCALE GENOMIC DNA]</scope>
    <source>
        <strain evidence="1 2">JCM 3307</strain>
    </source>
</reference>
<accession>A0ABV5MLY4</accession>
<dbReference type="RefSeq" id="WP_223100461.1">
    <property type="nucleotide sequence ID" value="NZ_CP061913.1"/>
</dbReference>
<evidence type="ECO:0008006" key="3">
    <source>
        <dbReference type="Google" id="ProtNLM"/>
    </source>
</evidence>
<evidence type="ECO:0000313" key="2">
    <source>
        <dbReference type="Proteomes" id="UP001589608"/>
    </source>
</evidence>
<sequence>MARAGELGGRVLAGPVDAGIGQACQIVDPTGGPVMAIDVIPELRP</sequence>
<comment type="caution">
    <text evidence="1">The sequence shown here is derived from an EMBL/GenBank/DDBJ whole genome shotgun (WGS) entry which is preliminary data.</text>
</comment>
<proteinExistence type="predicted"/>
<evidence type="ECO:0000313" key="1">
    <source>
        <dbReference type="EMBL" id="MFB9449888.1"/>
    </source>
</evidence>
<dbReference type="Proteomes" id="UP001589608">
    <property type="component" value="Unassembled WGS sequence"/>
</dbReference>
<name>A0ABV5MLY4_9ACTN</name>
<dbReference type="Gene3D" id="3.10.180.10">
    <property type="entry name" value="2,3-Dihydroxybiphenyl 1,2-Dioxygenase, domain 1"/>
    <property type="match status" value="1"/>
</dbReference>
<keyword evidence="2" id="KW-1185">Reference proteome</keyword>
<protein>
    <recommendedName>
        <fullName evidence="3">Glyoxalase-like domain-containing protein</fullName>
    </recommendedName>
</protein>
<organism evidence="1 2">
    <name type="scientific">Dactylosporangium vinaceum</name>
    <dbReference type="NCBI Taxonomy" id="53362"/>
    <lineage>
        <taxon>Bacteria</taxon>
        <taxon>Bacillati</taxon>
        <taxon>Actinomycetota</taxon>
        <taxon>Actinomycetes</taxon>
        <taxon>Micromonosporales</taxon>
        <taxon>Micromonosporaceae</taxon>
        <taxon>Dactylosporangium</taxon>
    </lineage>
</organism>